<dbReference type="Proteomes" id="UP000439903">
    <property type="component" value="Unassembled WGS sequence"/>
</dbReference>
<reference evidence="1 2" key="1">
    <citation type="journal article" date="2019" name="Environ. Microbiol.">
        <title>At the nexus of three kingdoms: the genome of the mycorrhizal fungus Gigaspora margarita provides insights into plant, endobacterial and fungal interactions.</title>
        <authorList>
            <person name="Venice F."/>
            <person name="Ghignone S."/>
            <person name="Salvioli di Fossalunga A."/>
            <person name="Amselem J."/>
            <person name="Novero M."/>
            <person name="Xianan X."/>
            <person name="Sedzielewska Toro K."/>
            <person name="Morin E."/>
            <person name="Lipzen A."/>
            <person name="Grigoriev I.V."/>
            <person name="Henrissat B."/>
            <person name="Martin F.M."/>
            <person name="Bonfante P."/>
        </authorList>
    </citation>
    <scope>NUCLEOTIDE SEQUENCE [LARGE SCALE GENOMIC DNA]</scope>
    <source>
        <strain evidence="1 2">BEG34</strain>
    </source>
</reference>
<dbReference type="AlphaFoldDB" id="A0A8H3ZZ72"/>
<comment type="caution">
    <text evidence="1">The sequence shown here is derived from an EMBL/GenBank/DDBJ whole genome shotgun (WGS) entry which is preliminary data.</text>
</comment>
<dbReference type="OrthoDB" id="2392741at2759"/>
<accession>A0A8H3ZZ72</accession>
<dbReference type="EMBL" id="WTPW01003332">
    <property type="protein sequence ID" value="KAF0345965.1"/>
    <property type="molecule type" value="Genomic_DNA"/>
</dbReference>
<sequence>MLKIIKKEFLLQTEYHYIITFTYRVVKPLFKDFNIGLTWGEKSLRCSTILCNKTVTDVILEVKLMLL</sequence>
<gene>
    <name evidence="1" type="ORF">F8M41_015764</name>
</gene>
<protein>
    <submittedName>
        <fullName evidence="1">Uncharacterized protein</fullName>
    </submittedName>
</protein>
<proteinExistence type="predicted"/>
<organism evidence="1 2">
    <name type="scientific">Gigaspora margarita</name>
    <dbReference type="NCBI Taxonomy" id="4874"/>
    <lineage>
        <taxon>Eukaryota</taxon>
        <taxon>Fungi</taxon>
        <taxon>Fungi incertae sedis</taxon>
        <taxon>Mucoromycota</taxon>
        <taxon>Glomeromycotina</taxon>
        <taxon>Glomeromycetes</taxon>
        <taxon>Diversisporales</taxon>
        <taxon>Gigasporaceae</taxon>
        <taxon>Gigaspora</taxon>
    </lineage>
</organism>
<evidence type="ECO:0000313" key="1">
    <source>
        <dbReference type="EMBL" id="KAF0345965.1"/>
    </source>
</evidence>
<name>A0A8H3ZZ72_GIGMA</name>
<keyword evidence="2" id="KW-1185">Reference proteome</keyword>
<evidence type="ECO:0000313" key="2">
    <source>
        <dbReference type="Proteomes" id="UP000439903"/>
    </source>
</evidence>